<accession>A0A7W5DRD8</accession>
<protein>
    <submittedName>
        <fullName evidence="1">Uncharacterized protein</fullName>
    </submittedName>
</protein>
<dbReference type="AlphaFoldDB" id="A0A7W5DRD8"/>
<evidence type="ECO:0000313" key="2">
    <source>
        <dbReference type="Proteomes" id="UP000544222"/>
    </source>
</evidence>
<proteinExistence type="predicted"/>
<sequence length="59" mass="6964">MTTNVLSKIIYCCQIRQEQLKATIKKKSQSYYGYHNSIYPGNTSKILQNNVLYTLYHFL</sequence>
<organism evidence="1 2">
    <name type="scientific">Microbacter margulisiae</name>
    <dbReference type="NCBI Taxonomy" id="1350067"/>
    <lineage>
        <taxon>Bacteria</taxon>
        <taxon>Pseudomonadati</taxon>
        <taxon>Bacteroidota</taxon>
        <taxon>Bacteroidia</taxon>
        <taxon>Bacteroidales</taxon>
        <taxon>Porphyromonadaceae</taxon>
        <taxon>Microbacter</taxon>
    </lineage>
</organism>
<dbReference type="Proteomes" id="UP000544222">
    <property type="component" value="Unassembled WGS sequence"/>
</dbReference>
<dbReference type="EMBL" id="JACHYB010000001">
    <property type="protein sequence ID" value="MBB3187149.1"/>
    <property type="molecule type" value="Genomic_DNA"/>
</dbReference>
<keyword evidence="2" id="KW-1185">Reference proteome</keyword>
<evidence type="ECO:0000313" key="1">
    <source>
        <dbReference type="EMBL" id="MBB3187149.1"/>
    </source>
</evidence>
<reference evidence="1 2" key="1">
    <citation type="submission" date="2020-08" db="EMBL/GenBank/DDBJ databases">
        <title>Genomic Encyclopedia of Type Strains, Phase IV (KMG-IV): sequencing the most valuable type-strain genomes for metagenomic binning, comparative biology and taxonomic classification.</title>
        <authorList>
            <person name="Goeker M."/>
        </authorList>
    </citation>
    <scope>NUCLEOTIDE SEQUENCE [LARGE SCALE GENOMIC DNA]</scope>
    <source>
        <strain evidence="1 2">DSM 27471</strain>
    </source>
</reference>
<name>A0A7W5DRD8_9PORP</name>
<gene>
    <name evidence="1" type="ORF">FHX64_001312</name>
</gene>
<comment type="caution">
    <text evidence="1">The sequence shown here is derived from an EMBL/GenBank/DDBJ whole genome shotgun (WGS) entry which is preliminary data.</text>
</comment>